<reference evidence="7" key="1">
    <citation type="submission" date="2020-07" db="EMBL/GenBank/DDBJ databases">
        <title>Huge and variable diversity of episymbiotic CPR bacteria and DPANN archaea in groundwater ecosystems.</title>
        <authorList>
            <person name="He C.Y."/>
            <person name="Keren R."/>
            <person name="Whittaker M."/>
            <person name="Farag I.F."/>
            <person name="Doudna J."/>
            <person name="Cate J.H.D."/>
            <person name="Banfield J.F."/>
        </authorList>
    </citation>
    <scope>NUCLEOTIDE SEQUENCE</scope>
    <source>
        <strain evidence="7">NC_groundwater_717_Ag_S-0.2um_59_8</strain>
    </source>
</reference>
<evidence type="ECO:0000256" key="5">
    <source>
        <dbReference type="SAM" id="Coils"/>
    </source>
</evidence>
<evidence type="ECO:0000256" key="1">
    <source>
        <dbReference type="ARBA" id="ARBA00022630"/>
    </source>
</evidence>
<evidence type="ECO:0000256" key="4">
    <source>
        <dbReference type="ARBA" id="ARBA00023033"/>
    </source>
</evidence>
<dbReference type="GO" id="GO:0046306">
    <property type="term" value="P:alkanesulfonate catabolic process"/>
    <property type="evidence" value="ECO:0007669"/>
    <property type="project" value="TreeGrafter"/>
</dbReference>
<dbReference type="InterPro" id="IPR019921">
    <property type="entry name" value="Lucif-like_OxRdtase_Rv2161c"/>
</dbReference>
<dbReference type="NCBIfam" id="TIGR03619">
    <property type="entry name" value="F420_Rv2161c"/>
    <property type="match status" value="1"/>
</dbReference>
<keyword evidence="3" id="KW-0560">Oxidoreductase</keyword>
<evidence type="ECO:0000256" key="2">
    <source>
        <dbReference type="ARBA" id="ARBA00022643"/>
    </source>
</evidence>
<keyword evidence="2" id="KW-0288">FMN</keyword>
<organism evidence="7 8">
    <name type="scientific">Tectimicrobiota bacterium</name>
    <dbReference type="NCBI Taxonomy" id="2528274"/>
    <lineage>
        <taxon>Bacteria</taxon>
        <taxon>Pseudomonadati</taxon>
        <taxon>Nitrospinota/Tectimicrobiota group</taxon>
        <taxon>Candidatus Tectimicrobiota</taxon>
    </lineage>
</organism>
<dbReference type="SUPFAM" id="SSF51679">
    <property type="entry name" value="Bacterial luciferase-like"/>
    <property type="match status" value="1"/>
</dbReference>
<evidence type="ECO:0000259" key="6">
    <source>
        <dbReference type="Pfam" id="PF00296"/>
    </source>
</evidence>
<dbReference type="InterPro" id="IPR036661">
    <property type="entry name" value="Luciferase-like_sf"/>
</dbReference>
<dbReference type="EMBL" id="JACPSX010000219">
    <property type="protein sequence ID" value="MBI3015671.1"/>
    <property type="molecule type" value="Genomic_DNA"/>
</dbReference>
<dbReference type="Gene3D" id="3.20.20.30">
    <property type="entry name" value="Luciferase-like domain"/>
    <property type="match status" value="1"/>
</dbReference>
<keyword evidence="1" id="KW-0285">Flavoprotein</keyword>
<name>A0A932M295_UNCTE</name>
<protein>
    <submittedName>
        <fullName evidence="7">LLM class flavin-dependent oxidoreductase</fullName>
    </submittedName>
</protein>
<keyword evidence="5" id="KW-0175">Coiled coil</keyword>
<sequence>MIRIGFRLPIGSGIPASVRPRFAERLEELGYESFWFPHIVSRDIYAFDSLEILTAVAARTKRIRLGTAVLQVPLYQPVDLARRLVTLDHLSDGRLILGVGIGFIPKEFSNLGVEYQERSARTVEALEILEKLWTEPEVTFEGKYYKLREVVLEPKPVQRPRIKILVGGGYHGITRGAPGAAEKSKWSLGAIRRIARFGDGWISVSGMIAEELLEGMERIKRAAQEIGREIRDAEFDLTLESGYLTVGESVAAARQEARDFYGSRVAGGFYQVQGNPDLDTWLERGCFGPPEMIAEKVNEWLSYEHTVPALKRIILMIASLDPIGQLERFHHEVRPLLKLRDPGSPVQP</sequence>
<keyword evidence="4" id="KW-0503">Monooxygenase</keyword>
<accession>A0A932M295</accession>
<dbReference type="GO" id="GO:0008726">
    <property type="term" value="F:alkanesulfonate monooxygenase activity"/>
    <property type="evidence" value="ECO:0007669"/>
    <property type="project" value="TreeGrafter"/>
</dbReference>
<comment type="caution">
    <text evidence="7">The sequence shown here is derived from an EMBL/GenBank/DDBJ whole genome shotgun (WGS) entry which is preliminary data.</text>
</comment>
<dbReference type="PANTHER" id="PTHR42847">
    <property type="entry name" value="ALKANESULFONATE MONOOXYGENASE"/>
    <property type="match status" value="1"/>
</dbReference>
<dbReference type="InterPro" id="IPR050172">
    <property type="entry name" value="SsuD_RutA_monooxygenase"/>
</dbReference>
<feature type="domain" description="Luciferase-like" evidence="6">
    <location>
        <begin position="21"/>
        <end position="273"/>
    </location>
</feature>
<dbReference type="AlphaFoldDB" id="A0A932M295"/>
<dbReference type="Pfam" id="PF00296">
    <property type="entry name" value="Bac_luciferase"/>
    <property type="match status" value="1"/>
</dbReference>
<dbReference type="Proteomes" id="UP000741360">
    <property type="component" value="Unassembled WGS sequence"/>
</dbReference>
<gene>
    <name evidence="7" type="ORF">HYY65_11580</name>
</gene>
<evidence type="ECO:0000256" key="3">
    <source>
        <dbReference type="ARBA" id="ARBA00023002"/>
    </source>
</evidence>
<evidence type="ECO:0000313" key="8">
    <source>
        <dbReference type="Proteomes" id="UP000741360"/>
    </source>
</evidence>
<dbReference type="PANTHER" id="PTHR42847:SF4">
    <property type="entry name" value="ALKANESULFONATE MONOOXYGENASE-RELATED"/>
    <property type="match status" value="1"/>
</dbReference>
<evidence type="ECO:0000313" key="7">
    <source>
        <dbReference type="EMBL" id="MBI3015671.1"/>
    </source>
</evidence>
<proteinExistence type="predicted"/>
<feature type="coiled-coil region" evidence="5">
    <location>
        <begin position="209"/>
        <end position="236"/>
    </location>
</feature>
<dbReference type="InterPro" id="IPR011251">
    <property type="entry name" value="Luciferase-like_dom"/>
</dbReference>